<dbReference type="Proteomes" id="UP000178647">
    <property type="component" value="Unassembled WGS sequence"/>
</dbReference>
<dbReference type="GO" id="GO:0003824">
    <property type="term" value="F:catalytic activity"/>
    <property type="evidence" value="ECO:0007669"/>
    <property type="project" value="InterPro"/>
</dbReference>
<dbReference type="STRING" id="1801672.A2896_02875"/>
<feature type="domain" description="Nucleoside phosphorylase" evidence="1">
    <location>
        <begin position="82"/>
        <end position="119"/>
    </location>
</feature>
<reference evidence="2 3" key="1">
    <citation type="journal article" date="2016" name="Nat. Commun.">
        <title>Thousands of microbial genomes shed light on interconnected biogeochemical processes in an aquifer system.</title>
        <authorList>
            <person name="Anantharaman K."/>
            <person name="Brown C.T."/>
            <person name="Hug L.A."/>
            <person name="Sharon I."/>
            <person name="Castelle C.J."/>
            <person name="Probst A.J."/>
            <person name="Thomas B.C."/>
            <person name="Singh A."/>
            <person name="Wilkins M.J."/>
            <person name="Karaoz U."/>
            <person name="Brodie E.L."/>
            <person name="Williams K.H."/>
            <person name="Hubbard S.S."/>
            <person name="Banfield J.F."/>
        </authorList>
    </citation>
    <scope>NUCLEOTIDE SEQUENCE [LARGE SCALE GENOMIC DNA]</scope>
</reference>
<name>A0A1G2EFA0_9BACT</name>
<dbReference type="InterPro" id="IPR000845">
    <property type="entry name" value="Nucleoside_phosphorylase_d"/>
</dbReference>
<dbReference type="Pfam" id="PF01048">
    <property type="entry name" value="PNP_UDP_1"/>
    <property type="match status" value="1"/>
</dbReference>
<dbReference type="InterPro" id="IPR035994">
    <property type="entry name" value="Nucleoside_phosphorylase_sf"/>
</dbReference>
<accession>A0A1G2EFA0</accession>
<evidence type="ECO:0000313" key="2">
    <source>
        <dbReference type="EMBL" id="OGZ23868.1"/>
    </source>
</evidence>
<protein>
    <recommendedName>
        <fullName evidence="1">Nucleoside phosphorylase domain-containing protein</fullName>
    </recommendedName>
</protein>
<dbReference type="AlphaFoldDB" id="A0A1G2EFA0"/>
<comment type="caution">
    <text evidence="2">The sequence shown here is derived from an EMBL/GenBank/DDBJ whole genome shotgun (WGS) entry which is preliminary data.</text>
</comment>
<sequence length="213" mass="24926">MKLNKKKAFEVFFGTFELPEGIIIITPISKIYKEIQSQHHFIEKSKGWWQRTKTHINSTPVTILKIPQGDCIKDCLKTFDYKKIRKVIFLGFCGALNQNIKIGEIVIPQTAIFRNLRVASRIRFKRKYRIKTVSSIILGSIFFKKLLRNKINLLDMETYFLYSWGKKHKVKVISILIVTDQPISLPFFLCKEKEVKLINNSISRLANKVSQYL</sequence>
<dbReference type="Gene3D" id="3.40.50.1580">
    <property type="entry name" value="Nucleoside phosphorylase domain"/>
    <property type="match status" value="1"/>
</dbReference>
<dbReference type="GO" id="GO:0009116">
    <property type="term" value="P:nucleoside metabolic process"/>
    <property type="evidence" value="ECO:0007669"/>
    <property type="project" value="InterPro"/>
</dbReference>
<organism evidence="2 3">
    <name type="scientific">Candidatus Nealsonbacteria bacterium RIFCSPLOWO2_01_FULL_43_32</name>
    <dbReference type="NCBI Taxonomy" id="1801672"/>
    <lineage>
        <taxon>Bacteria</taxon>
        <taxon>Candidatus Nealsoniibacteriota</taxon>
    </lineage>
</organism>
<dbReference type="SUPFAM" id="SSF53167">
    <property type="entry name" value="Purine and uridine phosphorylases"/>
    <property type="match status" value="1"/>
</dbReference>
<gene>
    <name evidence="2" type="ORF">A2896_02875</name>
</gene>
<evidence type="ECO:0000259" key="1">
    <source>
        <dbReference type="Pfam" id="PF01048"/>
    </source>
</evidence>
<proteinExistence type="predicted"/>
<evidence type="ECO:0000313" key="3">
    <source>
        <dbReference type="Proteomes" id="UP000178647"/>
    </source>
</evidence>
<dbReference type="EMBL" id="MHMH01000022">
    <property type="protein sequence ID" value="OGZ23868.1"/>
    <property type="molecule type" value="Genomic_DNA"/>
</dbReference>